<dbReference type="RefSeq" id="WP_005307573.1">
    <property type="nucleotide sequence ID" value="NZ_JH815591.1"/>
</dbReference>
<evidence type="ECO:0000256" key="1">
    <source>
        <dbReference type="ARBA" id="ARBA00004141"/>
    </source>
</evidence>
<dbReference type="NCBIfam" id="NF007690">
    <property type="entry name" value="PRK10367.1"/>
    <property type="match status" value="1"/>
</dbReference>
<dbReference type="PANTHER" id="PTHR42893">
    <property type="entry name" value="PROTEIN DETOXIFICATION 44, CHLOROPLASTIC-RELATED"/>
    <property type="match status" value="1"/>
</dbReference>
<feature type="transmembrane region" description="Helical" evidence="6">
    <location>
        <begin position="28"/>
        <end position="48"/>
    </location>
</feature>
<dbReference type="Pfam" id="PF01554">
    <property type="entry name" value="MatE"/>
    <property type="match status" value="2"/>
</dbReference>
<keyword evidence="3 6" id="KW-0812">Transmembrane</keyword>
<dbReference type="Proteomes" id="UP000005149">
    <property type="component" value="Unassembled WGS sequence"/>
</dbReference>
<keyword evidence="5 6" id="KW-0472">Membrane</keyword>
<dbReference type="GO" id="GO:0042910">
    <property type="term" value="F:xenobiotic transmembrane transporter activity"/>
    <property type="evidence" value="ECO:0007669"/>
    <property type="project" value="InterPro"/>
</dbReference>
<feature type="transmembrane region" description="Helical" evidence="6">
    <location>
        <begin position="406"/>
        <end position="422"/>
    </location>
</feature>
<sequence>MANSDEQRTSSGMLTPVWWRDGRRHRAVFALALPMVFSNVTTPLLGLVDTWVIGHLGQAWFLGGVSVGATLINLLFWLLGFLRMSTTGLTAQAHGASSPAGQLDTLARALGLAIALGLALLLMLLPLLPTLIALSGGSAEVQHYAAEYVSVRIWSAPAALCNLVIMGWLLGMQDARSPMLLLIFTNLVNMGLDAWFVLGLGWQVKGVAGASLLADYSALGLGLWLVSRHLRRLAPVAWQGAWQRWRQWPALLRLLALNRDIFIRSLCLQLCFAFMTLQGARLGDVAVAANAVLLNFLMLISYGLDGFAYAVEAMVGRAIGRRDRQGLREAIGLNLGWALLIALGFSLLFALGGSRLIEYITDLPAVIAAANAQLPWLIAMPLLAVWCFLLDGVFIGATRAREMRNSMLVAALGGFFPVWWLCQGWGVAALWAAMAALMAGRGLTLGWLCWQLERDGRLLHSPHGAGEAQQASS</sequence>
<feature type="transmembrane region" description="Helical" evidence="6">
    <location>
        <begin position="292"/>
        <end position="311"/>
    </location>
</feature>
<dbReference type="EMBL" id="AGWR01000035">
    <property type="protein sequence ID" value="EKB26357.1"/>
    <property type="molecule type" value="Genomic_DNA"/>
</dbReference>
<dbReference type="GO" id="GO:0015297">
    <property type="term" value="F:antiporter activity"/>
    <property type="evidence" value="ECO:0007669"/>
    <property type="project" value="InterPro"/>
</dbReference>
<evidence type="ECO:0000256" key="5">
    <source>
        <dbReference type="ARBA" id="ARBA00023136"/>
    </source>
</evidence>
<dbReference type="InterPro" id="IPR044644">
    <property type="entry name" value="DinF-like"/>
</dbReference>
<dbReference type="HOGENOM" id="CLU_012893_16_0_6"/>
<dbReference type="NCBIfam" id="TIGR00797">
    <property type="entry name" value="matE"/>
    <property type="match status" value="1"/>
</dbReference>
<feature type="transmembrane region" description="Helical" evidence="6">
    <location>
        <begin position="60"/>
        <end position="82"/>
    </location>
</feature>
<feature type="transmembrane region" description="Helical" evidence="6">
    <location>
        <begin position="208"/>
        <end position="226"/>
    </location>
</feature>
<evidence type="ECO:0000313" key="8">
    <source>
        <dbReference type="Proteomes" id="UP000005149"/>
    </source>
</evidence>
<dbReference type="PATRIC" id="fig|1073377.4.peg.3750"/>
<feature type="transmembrane region" description="Helical" evidence="6">
    <location>
        <begin position="261"/>
        <end position="280"/>
    </location>
</feature>
<name>K1JEY7_9GAMM</name>
<protein>
    <submittedName>
        <fullName evidence="7">MATE efflux family protein</fullName>
    </submittedName>
</protein>
<evidence type="ECO:0000313" key="7">
    <source>
        <dbReference type="EMBL" id="EKB26357.1"/>
    </source>
</evidence>
<dbReference type="GO" id="GO:0005886">
    <property type="term" value="C:plasma membrane"/>
    <property type="evidence" value="ECO:0007669"/>
    <property type="project" value="TreeGrafter"/>
</dbReference>
<proteinExistence type="inferred from homology"/>
<accession>K1JEY7</accession>
<evidence type="ECO:0000256" key="4">
    <source>
        <dbReference type="ARBA" id="ARBA00022989"/>
    </source>
</evidence>
<feature type="transmembrane region" description="Helical" evidence="6">
    <location>
        <begin position="374"/>
        <end position="394"/>
    </location>
</feature>
<evidence type="ECO:0000256" key="3">
    <source>
        <dbReference type="ARBA" id="ARBA00022692"/>
    </source>
</evidence>
<dbReference type="AlphaFoldDB" id="K1JEY7"/>
<feature type="transmembrane region" description="Helical" evidence="6">
    <location>
        <begin position="331"/>
        <end position="354"/>
    </location>
</feature>
<evidence type="ECO:0000256" key="2">
    <source>
        <dbReference type="ARBA" id="ARBA00010199"/>
    </source>
</evidence>
<feature type="transmembrane region" description="Helical" evidence="6">
    <location>
        <begin position="109"/>
        <end position="133"/>
    </location>
</feature>
<dbReference type="PANTHER" id="PTHR42893:SF46">
    <property type="entry name" value="PROTEIN DETOXIFICATION 44, CHLOROPLASTIC"/>
    <property type="match status" value="1"/>
</dbReference>
<gene>
    <name evidence="7" type="ORF">HMPREF1171_03690</name>
</gene>
<keyword evidence="4 6" id="KW-1133">Transmembrane helix</keyword>
<dbReference type="CDD" id="cd13136">
    <property type="entry name" value="MATE_DinF_like"/>
    <property type="match status" value="1"/>
</dbReference>
<comment type="caution">
    <text evidence="7">The sequence shown here is derived from an EMBL/GenBank/DDBJ whole genome shotgun (WGS) entry which is preliminary data.</text>
</comment>
<feature type="transmembrane region" description="Helical" evidence="6">
    <location>
        <begin position="179"/>
        <end position="202"/>
    </location>
</feature>
<organism evidence="7 8">
    <name type="scientific">Aeromonas dhakensis</name>
    <dbReference type="NCBI Taxonomy" id="196024"/>
    <lineage>
        <taxon>Bacteria</taxon>
        <taxon>Pseudomonadati</taxon>
        <taxon>Pseudomonadota</taxon>
        <taxon>Gammaproteobacteria</taxon>
        <taxon>Aeromonadales</taxon>
        <taxon>Aeromonadaceae</taxon>
        <taxon>Aeromonas</taxon>
    </lineage>
</organism>
<comment type="similarity">
    <text evidence="2">Belongs to the multi antimicrobial extrusion (MATE) (TC 2.A.66.1) family.</text>
</comment>
<evidence type="ECO:0000256" key="6">
    <source>
        <dbReference type="SAM" id="Phobius"/>
    </source>
</evidence>
<feature type="transmembrane region" description="Helical" evidence="6">
    <location>
        <begin position="153"/>
        <end position="172"/>
    </location>
</feature>
<dbReference type="InterPro" id="IPR002528">
    <property type="entry name" value="MATE_fam"/>
</dbReference>
<reference evidence="7 8" key="1">
    <citation type="submission" date="2012-06" db="EMBL/GenBank/DDBJ databases">
        <title>The Genome Sequence of Aeromonas hydrophila SSU.</title>
        <authorList>
            <consortium name="The Broad Institute Genome Sequencing Platform"/>
            <person name="Earl A."/>
            <person name="Ward D."/>
            <person name="Feldgarden M."/>
            <person name="Gevers D."/>
            <person name="Chopra A."/>
            <person name="Walker B."/>
            <person name="Young S.K."/>
            <person name="Zeng Q."/>
            <person name="Gargeya S."/>
            <person name="Fitzgerald M."/>
            <person name="Haas B."/>
            <person name="Abouelleil A."/>
            <person name="Alvarado L."/>
            <person name="Arachchi H.M."/>
            <person name="Berlin A.M."/>
            <person name="Chapman S.B."/>
            <person name="Goldberg J."/>
            <person name="Griggs A."/>
            <person name="Gujja S."/>
            <person name="Hansen M."/>
            <person name="Howarth C."/>
            <person name="Imamovic A."/>
            <person name="Larimer J."/>
            <person name="McCowan C."/>
            <person name="Montmayeur A."/>
            <person name="Murphy C."/>
            <person name="Neiman D."/>
            <person name="Pearson M."/>
            <person name="Priest M."/>
            <person name="Roberts A."/>
            <person name="Saif S."/>
            <person name="Shea T."/>
            <person name="Sisk P."/>
            <person name="Sykes S."/>
            <person name="Wortman J."/>
            <person name="Nusbaum C."/>
            <person name="Birren B."/>
        </authorList>
    </citation>
    <scope>NUCLEOTIDE SEQUENCE [LARGE SCALE GENOMIC DNA]</scope>
    <source>
        <strain evidence="7 8">SSU</strain>
    </source>
</reference>
<comment type="subcellular location">
    <subcellularLocation>
        <location evidence="1">Membrane</location>
        <topology evidence="1">Multi-pass membrane protein</topology>
    </subcellularLocation>
</comment>
<keyword evidence="8" id="KW-1185">Reference proteome</keyword>